<dbReference type="InterPro" id="IPR016032">
    <property type="entry name" value="Sig_transdc_resp-reg_C-effctor"/>
</dbReference>
<dbReference type="InterPro" id="IPR000792">
    <property type="entry name" value="Tscrpt_reg_LuxR_C"/>
</dbReference>
<evidence type="ECO:0000259" key="1">
    <source>
        <dbReference type="PROSITE" id="PS50043"/>
    </source>
</evidence>
<protein>
    <submittedName>
        <fullName evidence="2">LuxR C-terminal-related transcriptional regulator</fullName>
    </submittedName>
</protein>
<dbReference type="Proteomes" id="UP001239522">
    <property type="component" value="Chromosome"/>
</dbReference>
<dbReference type="PROSITE" id="PS50043">
    <property type="entry name" value="HTH_LUXR_2"/>
    <property type="match status" value="1"/>
</dbReference>
<evidence type="ECO:0000313" key="2">
    <source>
        <dbReference type="EMBL" id="WLQ34738.1"/>
    </source>
</evidence>
<feature type="domain" description="HTH luxR-type" evidence="1">
    <location>
        <begin position="255"/>
        <end position="320"/>
    </location>
</feature>
<dbReference type="SUPFAM" id="SSF56024">
    <property type="entry name" value="Phospholipase D/nuclease"/>
    <property type="match status" value="1"/>
</dbReference>
<name>A0ABY9HL48_9ACTN</name>
<dbReference type="Pfam" id="PF00196">
    <property type="entry name" value="GerE"/>
    <property type="match status" value="1"/>
</dbReference>
<dbReference type="SMART" id="SM00421">
    <property type="entry name" value="HTH_LUXR"/>
    <property type="match status" value="1"/>
</dbReference>
<organism evidence="2 3">
    <name type="scientific">Streptomyces castrisilvae</name>
    <dbReference type="NCBI Taxonomy" id="3033811"/>
    <lineage>
        <taxon>Bacteria</taxon>
        <taxon>Bacillati</taxon>
        <taxon>Actinomycetota</taxon>
        <taxon>Actinomycetes</taxon>
        <taxon>Kitasatosporales</taxon>
        <taxon>Streptomycetaceae</taxon>
        <taxon>Streptomyces</taxon>
    </lineage>
</organism>
<reference evidence="2 3" key="1">
    <citation type="submission" date="2023-03" db="EMBL/GenBank/DDBJ databases">
        <title>Isolation and description of six Streptomyces strains from soil environments, able to metabolize different microbial glucans.</title>
        <authorList>
            <person name="Widen T."/>
            <person name="Larsbrink J."/>
        </authorList>
    </citation>
    <scope>NUCLEOTIDE SEQUENCE [LARGE SCALE GENOMIC DNA]</scope>
    <source>
        <strain evidence="2 3">Mut1</strain>
    </source>
</reference>
<dbReference type="CDD" id="cd06170">
    <property type="entry name" value="LuxR_C_like"/>
    <property type="match status" value="1"/>
</dbReference>
<dbReference type="SUPFAM" id="SSF46894">
    <property type="entry name" value="C-terminal effector domain of the bipartite response regulators"/>
    <property type="match status" value="1"/>
</dbReference>
<accession>A0ABY9HL48</accession>
<keyword evidence="3" id="KW-1185">Reference proteome</keyword>
<dbReference type="EMBL" id="CP120997">
    <property type="protein sequence ID" value="WLQ34738.1"/>
    <property type="molecule type" value="Genomic_DNA"/>
</dbReference>
<dbReference type="PRINTS" id="PR00038">
    <property type="entry name" value="HTHLUXR"/>
</dbReference>
<dbReference type="InterPro" id="IPR051797">
    <property type="entry name" value="TrmB-like"/>
</dbReference>
<dbReference type="InterPro" id="IPR036388">
    <property type="entry name" value="WH-like_DNA-bd_sf"/>
</dbReference>
<evidence type="ECO:0000313" key="3">
    <source>
        <dbReference type="Proteomes" id="UP001239522"/>
    </source>
</evidence>
<dbReference type="RefSeq" id="WP_306055146.1">
    <property type="nucleotide sequence ID" value="NZ_CP120997.1"/>
</dbReference>
<sequence>MGKDEDIAHHPHGDLELCAAAVRIYTEALSAGRIPRTALEPAPCLTELALVHPDPQDNDWMRPVPPAAALAHLLQPVTREIHERIRLSAALADSLAPLASVASTDPNLAITVLEGIPLIDAAIQNATDGARTEVLTLQPSGSRPVDQLKKALGRAQAMADRGVTLRHIYQHPARYSPAIKAYLQEVPAGHIQVRTIEQTVERLFVFDRTVAFIPASADRDVALEIRHPALVRYLIQVYEVLWAQAKPLSAPLQQATAPHTSVTTAQLSVARLLAEGNTDQIVARKLGISVRTCRAHISKLMQTLGATSRTHLGALLVQSGIVEGAGK</sequence>
<dbReference type="Gene3D" id="1.10.10.10">
    <property type="entry name" value="Winged helix-like DNA-binding domain superfamily/Winged helix DNA-binding domain"/>
    <property type="match status" value="1"/>
</dbReference>
<gene>
    <name evidence="2" type="ORF">P8A18_15410</name>
</gene>
<proteinExistence type="predicted"/>
<dbReference type="PANTHER" id="PTHR34293">
    <property type="entry name" value="HTH-TYPE TRANSCRIPTIONAL REGULATOR TRMBL2"/>
    <property type="match status" value="1"/>
</dbReference>
<dbReference type="PANTHER" id="PTHR34293:SF1">
    <property type="entry name" value="HTH-TYPE TRANSCRIPTIONAL REGULATOR TRMBL2"/>
    <property type="match status" value="1"/>
</dbReference>